<dbReference type="PANTHER" id="PTHR43004">
    <property type="entry name" value="TRK SYSTEM POTASSIUM UPTAKE PROTEIN"/>
    <property type="match status" value="1"/>
</dbReference>
<dbReference type="STRING" id="576137.A0A1L7XNF4"/>
<comment type="cofactor">
    <cofactor evidence="1">
        <name>FAD</name>
        <dbReference type="ChEBI" id="CHEBI:57692"/>
    </cofactor>
</comment>
<dbReference type="AlphaFoldDB" id="A0A1L7XNF4"/>
<dbReference type="InterPro" id="IPR036188">
    <property type="entry name" value="FAD/NAD-bd_sf"/>
</dbReference>
<dbReference type="InterPro" id="IPR050641">
    <property type="entry name" value="RIFMO-like"/>
</dbReference>
<reference evidence="6 7" key="1">
    <citation type="submission" date="2016-03" db="EMBL/GenBank/DDBJ databases">
        <authorList>
            <person name="Ploux O."/>
        </authorList>
    </citation>
    <scope>NUCLEOTIDE SEQUENCE [LARGE SCALE GENOMIC DNA]</scope>
    <source>
        <strain evidence="6 7">UAMH 11012</strain>
    </source>
</reference>
<keyword evidence="7" id="KW-1185">Reference proteome</keyword>
<organism evidence="6 7">
    <name type="scientific">Phialocephala subalpina</name>
    <dbReference type="NCBI Taxonomy" id="576137"/>
    <lineage>
        <taxon>Eukaryota</taxon>
        <taxon>Fungi</taxon>
        <taxon>Dikarya</taxon>
        <taxon>Ascomycota</taxon>
        <taxon>Pezizomycotina</taxon>
        <taxon>Leotiomycetes</taxon>
        <taxon>Helotiales</taxon>
        <taxon>Mollisiaceae</taxon>
        <taxon>Phialocephala</taxon>
        <taxon>Phialocephala fortinii species complex</taxon>
    </lineage>
</organism>
<dbReference type="GO" id="GO:0016709">
    <property type="term" value="F:oxidoreductase activity, acting on paired donors, with incorporation or reduction of molecular oxygen, NAD(P)H as one donor, and incorporation of one atom of oxygen"/>
    <property type="evidence" value="ECO:0007669"/>
    <property type="project" value="UniProtKB-ARBA"/>
</dbReference>
<feature type="domain" description="FAD-binding" evidence="5">
    <location>
        <begin position="13"/>
        <end position="360"/>
    </location>
</feature>
<keyword evidence="4" id="KW-0560">Oxidoreductase</keyword>
<proteinExistence type="predicted"/>
<dbReference type="OrthoDB" id="2690153at2759"/>
<gene>
    <name evidence="6" type="ORF">PAC_16464</name>
</gene>
<dbReference type="Proteomes" id="UP000184330">
    <property type="component" value="Unassembled WGS sequence"/>
</dbReference>
<dbReference type="PRINTS" id="PR00420">
    <property type="entry name" value="RNGMNOXGNASE"/>
</dbReference>
<dbReference type="SUPFAM" id="SSF51905">
    <property type="entry name" value="FAD/NAD(P)-binding domain"/>
    <property type="match status" value="1"/>
</dbReference>
<dbReference type="Pfam" id="PF01494">
    <property type="entry name" value="FAD_binding_3"/>
    <property type="match status" value="1"/>
</dbReference>
<dbReference type="Gene3D" id="3.50.50.60">
    <property type="entry name" value="FAD/NAD(P)-binding domain"/>
    <property type="match status" value="1"/>
</dbReference>
<dbReference type="GO" id="GO:0071949">
    <property type="term" value="F:FAD binding"/>
    <property type="evidence" value="ECO:0007669"/>
    <property type="project" value="InterPro"/>
</dbReference>
<evidence type="ECO:0000313" key="7">
    <source>
        <dbReference type="Proteomes" id="UP000184330"/>
    </source>
</evidence>
<evidence type="ECO:0000313" key="6">
    <source>
        <dbReference type="EMBL" id="CZR66563.1"/>
    </source>
</evidence>
<evidence type="ECO:0000256" key="3">
    <source>
        <dbReference type="ARBA" id="ARBA00022827"/>
    </source>
</evidence>
<keyword evidence="3" id="KW-0274">FAD</keyword>
<evidence type="ECO:0000256" key="2">
    <source>
        <dbReference type="ARBA" id="ARBA00022630"/>
    </source>
</evidence>
<keyword evidence="2" id="KW-0285">Flavoprotein</keyword>
<dbReference type="PANTHER" id="PTHR43004:SF19">
    <property type="entry name" value="BINDING MONOOXYGENASE, PUTATIVE (JCVI)-RELATED"/>
    <property type="match status" value="1"/>
</dbReference>
<protein>
    <recommendedName>
        <fullName evidence="5">FAD-binding domain-containing protein</fullName>
    </recommendedName>
</protein>
<evidence type="ECO:0000256" key="4">
    <source>
        <dbReference type="ARBA" id="ARBA00023002"/>
    </source>
</evidence>
<name>A0A1L7XNF4_9HELO</name>
<dbReference type="Gene3D" id="3.30.9.10">
    <property type="entry name" value="D-Amino Acid Oxidase, subunit A, domain 2"/>
    <property type="match status" value="1"/>
</dbReference>
<evidence type="ECO:0000256" key="1">
    <source>
        <dbReference type="ARBA" id="ARBA00001974"/>
    </source>
</evidence>
<dbReference type="InterPro" id="IPR002938">
    <property type="entry name" value="FAD-bd"/>
</dbReference>
<sequence>MDGKEPDLTVRDEVTVLIIGGGPTGLLSAALLSRLGIKSLIIERHKTRLTAPKAHAIGPRSFDILRQFGFDIPRIRREGTPRESGRWVHFVTTLAGEKLGELPYERMDVGVLNDTPEMFHNVPQPVIEEILAETLTGSVEIRKNHGFVSCTEDKDGVRCIVEDRSTGELYQIKSRFAIACDGAKSKVRQCLGIESDGENADVALMTIEIDADIRPMVKDKMAILYWIINPEAHGTIIGYDLSKKQVLTCNFNEKTHPVETWDEALCRKIVDSAFGTEVPYSIKSFRPWIMRRQVAKTYRKGNIFLAGDAAHSFPPSAGIGLNSAFGDVHNLCWKIAAVSDGWASEDLLSTYDSERRRIAEINSIQSVKNGQKIYGLIKDLSFSDTTPEKGWESLRKTLENATERQTMLKRIQERSENFDNLELHIGYVYGSQEIPANPSAYRPKYIKGARLPHLWIRPITPEIRETILPVDLQHIYEFSSTEKQLRQYSTLDLCRRDSFTLVVNSSTARSERVSKLLELLGSDRQGKTAVPVRVAILGVDFDIVFKDQATEWIERFGLGEGQSGGVLVRPDQHIVSVLNDNVSAQQLVSEIYQAAEWETKQ</sequence>
<dbReference type="Gene3D" id="3.40.30.120">
    <property type="match status" value="1"/>
</dbReference>
<accession>A0A1L7XNF4</accession>
<dbReference type="EMBL" id="FJOG01000038">
    <property type="protein sequence ID" value="CZR66563.1"/>
    <property type="molecule type" value="Genomic_DNA"/>
</dbReference>
<evidence type="ECO:0000259" key="5">
    <source>
        <dbReference type="Pfam" id="PF01494"/>
    </source>
</evidence>